<organism evidence="4 5">
    <name type="scientific">Propionibacterium australiense</name>
    <dbReference type="NCBI Taxonomy" id="119981"/>
    <lineage>
        <taxon>Bacteria</taxon>
        <taxon>Bacillati</taxon>
        <taxon>Actinomycetota</taxon>
        <taxon>Actinomycetes</taxon>
        <taxon>Propionibacteriales</taxon>
        <taxon>Propionibacteriaceae</taxon>
        <taxon>Propionibacterium</taxon>
    </lineage>
</organism>
<dbReference type="Gene3D" id="3.40.50.2300">
    <property type="match status" value="1"/>
</dbReference>
<reference evidence="4 5" key="1">
    <citation type="submission" date="2018-10" db="EMBL/GenBank/DDBJ databases">
        <title>Propionibacterium australiense Genome Sequencing and Assembly.</title>
        <authorList>
            <person name="Bernier A.-M."/>
            <person name="Bernard K."/>
        </authorList>
    </citation>
    <scope>NUCLEOTIDE SEQUENCE [LARGE SCALE GENOMIC DNA]</scope>
    <source>
        <strain evidence="4 5">NML98A078</strain>
    </source>
</reference>
<dbReference type="OrthoDB" id="9808843at2"/>
<dbReference type="PIRSF" id="PIRSF036382">
    <property type="entry name" value="RR_antiterm"/>
    <property type="match status" value="1"/>
</dbReference>
<proteinExistence type="predicted"/>
<dbReference type="PANTHER" id="PTHR43367">
    <property type="match status" value="1"/>
</dbReference>
<sequence>MGSVVLDRSVRFPLLRQEPRARTGVEIVVKKNGSTATDTTPRVLVAEDEALIRLDLVELLTEQGYEVVGQVGDGQAAVEQARELKPDVVVLDVNMPVMDGITAAEQIAGDRIAACVMLTAFSQRELIEKAREAGAMAYVVKPFNASDVIPAIEIALARFAEIVALDEEVSTLEERLASRKIIDQAKGILQESLGMSEPEAFRWIQKTAMDLRKSMREVAEGVVGHEKAKKS</sequence>
<evidence type="ECO:0000259" key="3">
    <source>
        <dbReference type="PROSITE" id="PS50921"/>
    </source>
</evidence>
<dbReference type="Pfam" id="PF00072">
    <property type="entry name" value="Response_reg"/>
    <property type="match status" value="1"/>
</dbReference>
<comment type="caution">
    <text evidence="4">The sequence shown here is derived from an EMBL/GenBank/DDBJ whole genome shotgun (WGS) entry which is preliminary data.</text>
</comment>
<feature type="domain" description="ANTAR" evidence="3">
    <location>
        <begin position="162"/>
        <end position="223"/>
    </location>
</feature>
<dbReference type="InterPro" id="IPR036388">
    <property type="entry name" value="WH-like_DNA-bd_sf"/>
</dbReference>
<dbReference type="SUPFAM" id="SSF52172">
    <property type="entry name" value="CheY-like"/>
    <property type="match status" value="1"/>
</dbReference>
<dbReference type="PANTHER" id="PTHR43367:SF1">
    <property type="entry name" value="TWO-COMPONENT RESPONSE REGULATOR-LIKE APRR6-RELATED"/>
    <property type="match status" value="1"/>
</dbReference>
<dbReference type="AlphaFoldDB" id="A0A8B3FQZ2"/>
<gene>
    <name evidence="4" type="ORF">D7U36_05165</name>
</gene>
<dbReference type="SMART" id="SM00448">
    <property type="entry name" value="REC"/>
    <property type="match status" value="1"/>
</dbReference>
<dbReference type="SMART" id="SM01012">
    <property type="entry name" value="ANTAR"/>
    <property type="match status" value="1"/>
</dbReference>
<dbReference type="PROSITE" id="PS50110">
    <property type="entry name" value="RESPONSE_REGULATORY"/>
    <property type="match status" value="1"/>
</dbReference>
<dbReference type="InterPro" id="IPR005561">
    <property type="entry name" value="ANTAR"/>
</dbReference>
<keyword evidence="1" id="KW-0597">Phosphoprotein</keyword>
<dbReference type="GO" id="GO:0000160">
    <property type="term" value="P:phosphorelay signal transduction system"/>
    <property type="evidence" value="ECO:0007669"/>
    <property type="project" value="InterPro"/>
</dbReference>
<dbReference type="EMBL" id="RCIW01000006">
    <property type="protein sequence ID" value="RLP11163.1"/>
    <property type="molecule type" value="Genomic_DNA"/>
</dbReference>
<dbReference type="InterPro" id="IPR011006">
    <property type="entry name" value="CheY-like_superfamily"/>
</dbReference>
<feature type="domain" description="Response regulatory" evidence="2">
    <location>
        <begin position="42"/>
        <end position="156"/>
    </location>
</feature>
<protein>
    <submittedName>
        <fullName evidence="4">Response regulator</fullName>
    </submittedName>
</protein>
<evidence type="ECO:0000313" key="5">
    <source>
        <dbReference type="Proteomes" id="UP000279336"/>
    </source>
</evidence>
<dbReference type="GO" id="GO:0003723">
    <property type="term" value="F:RNA binding"/>
    <property type="evidence" value="ECO:0007669"/>
    <property type="project" value="InterPro"/>
</dbReference>
<evidence type="ECO:0000313" key="4">
    <source>
        <dbReference type="EMBL" id="RLP11163.1"/>
    </source>
</evidence>
<dbReference type="InterPro" id="IPR008327">
    <property type="entry name" value="Sig_transdc_resp-reg_antiterm"/>
</dbReference>
<name>A0A8B3FQZ2_9ACTN</name>
<dbReference type="Pfam" id="PF03861">
    <property type="entry name" value="ANTAR"/>
    <property type="match status" value="1"/>
</dbReference>
<dbReference type="Proteomes" id="UP000279336">
    <property type="component" value="Unassembled WGS sequence"/>
</dbReference>
<dbReference type="Gene3D" id="1.10.10.10">
    <property type="entry name" value="Winged helix-like DNA-binding domain superfamily/Winged helix DNA-binding domain"/>
    <property type="match status" value="1"/>
</dbReference>
<evidence type="ECO:0000256" key="1">
    <source>
        <dbReference type="PROSITE-ProRule" id="PRU00169"/>
    </source>
</evidence>
<accession>A0A8B3FQZ2</accession>
<dbReference type="InterPro" id="IPR001789">
    <property type="entry name" value="Sig_transdc_resp-reg_receiver"/>
</dbReference>
<feature type="modified residue" description="4-aspartylphosphate" evidence="1">
    <location>
        <position position="92"/>
    </location>
</feature>
<dbReference type="PROSITE" id="PS50921">
    <property type="entry name" value="ANTAR"/>
    <property type="match status" value="1"/>
</dbReference>
<evidence type="ECO:0000259" key="2">
    <source>
        <dbReference type="PROSITE" id="PS50110"/>
    </source>
</evidence>